<accession>A0A0V0QKF2</accession>
<gene>
    <name evidence="2" type="ORF">PPERSA_01812</name>
</gene>
<sequence length="306" mass="37228">MYSYDPSLYIKDQKQLDEFLYYQKRIYTGIICTIMNLENKPLTQQNLVGACRPYIQEWFVIDHNFLSKICTYNEKDDTYSLKQENKNIYLPMNLMQDTEYQKKFYELLKNSDHENLNIQLGSDFDLQYCSPYVKTIRFFFFSSKKVVKATAGIFRNPVEWKQEILFKQEMYLLRGVLEVLEDFYIYNKIRDNSISLEEYEKDIDYAYFQFFEENEQLKDLKECINQAPHPSGFNNLAQNNKQQYIQLIEEITEARKLYMEKKEQEKVQQQDFEKIKQEEEQTQNQEKNRQELIQEEENKQEEEKQI</sequence>
<dbReference type="AlphaFoldDB" id="A0A0V0QKF2"/>
<evidence type="ECO:0000313" key="3">
    <source>
        <dbReference type="Proteomes" id="UP000054937"/>
    </source>
</evidence>
<dbReference type="EMBL" id="LDAU01000153">
    <property type="protein sequence ID" value="KRX02695.1"/>
    <property type="molecule type" value="Genomic_DNA"/>
</dbReference>
<organism evidence="2 3">
    <name type="scientific">Pseudocohnilembus persalinus</name>
    <name type="common">Ciliate</name>
    <dbReference type="NCBI Taxonomy" id="266149"/>
    <lineage>
        <taxon>Eukaryota</taxon>
        <taxon>Sar</taxon>
        <taxon>Alveolata</taxon>
        <taxon>Ciliophora</taxon>
        <taxon>Intramacronucleata</taxon>
        <taxon>Oligohymenophorea</taxon>
        <taxon>Scuticociliatia</taxon>
        <taxon>Philasterida</taxon>
        <taxon>Pseudocohnilembidae</taxon>
        <taxon>Pseudocohnilembus</taxon>
    </lineage>
</organism>
<dbReference type="Proteomes" id="UP000054937">
    <property type="component" value="Unassembled WGS sequence"/>
</dbReference>
<comment type="caution">
    <text evidence="2">The sequence shown here is derived from an EMBL/GenBank/DDBJ whole genome shotgun (WGS) entry which is preliminary data.</text>
</comment>
<feature type="region of interest" description="Disordered" evidence="1">
    <location>
        <begin position="268"/>
        <end position="306"/>
    </location>
</feature>
<keyword evidence="3" id="KW-1185">Reference proteome</keyword>
<protein>
    <submittedName>
        <fullName evidence="2">Uncharacterized protein</fullName>
    </submittedName>
</protein>
<proteinExistence type="predicted"/>
<evidence type="ECO:0000313" key="2">
    <source>
        <dbReference type="EMBL" id="KRX02695.1"/>
    </source>
</evidence>
<evidence type="ECO:0000256" key="1">
    <source>
        <dbReference type="SAM" id="MobiDB-lite"/>
    </source>
</evidence>
<reference evidence="2 3" key="1">
    <citation type="journal article" date="2015" name="Sci. Rep.">
        <title>Genome of the facultative scuticociliatosis pathogen Pseudocohnilembus persalinus provides insight into its virulence through horizontal gene transfer.</title>
        <authorList>
            <person name="Xiong J."/>
            <person name="Wang G."/>
            <person name="Cheng J."/>
            <person name="Tian M."/>
            <person name="Pan X."/>
            <person name="Warren A."/>
            <person name="Jiang C."/>
            <person name="Yuan D."/>
            <person name="Miao W."/>
        </authorList>
    </citation>
    <scope>NUCLEOTIDE SEQUENCE [LARGE SCALE GENOMIC DNA]</scope>
    <source>
        <strain evidence="2">36N120E</strain>
    </source>
</reference>
<feature type="compositionally biased region" description="Basic and acidic residues" evidence="1">
    <location>
        <begin position="268"/>
        <end position="279"/>
    </location>
</feature>
<name>A0A0V0QKF2_PSEPJ</name>
<dbReference type="InParanoid" id="A0A0V0QKF2"/>